<dbReference type="InterPro" id="IPR024875">
    <property type="entry name" value="Protein_Lines"/>
</dbReference>
<protein>
    <recommendedName>
        <fullName evidence="1">Protein Lines C-terminal domain-containing protein</fullName>
    </recommendedName>
</protein>
<dbReference type="PANTHER" id="PTHR16057">
    <property type="entry name" value="WINS1, 2 PROTEIN"/>
    <property type="match status" value="1"/>
</dbReference>
<dbReference type="PANTHER" id="PTHR16057:SF1">
    <property type="entry name" value="PROTEIN LINES HOMOLOG 1"/>
    <property type="match status" value="1"/>
</dbReference>
<feature type="domain" description="Protein Lines C-terminal" evidence="1">
    <location>
        <begin position="102"/>
        <end position="131"/>
    </location>
</feature>
<dbReference type="Pfam" id="PF14695">
    <property type="entry name" value="LINES_C"/>
    <property type="match status" value="1"/>
</dbReference>
<feature type="non-terminal residue" evidence="2">
    <location>
        <position position="131"/>
    </location>
</feature>
<gene>
    <name evidence="2" type="ORF">KI387_012937</name>
</gene>
<dbReference type="InterPro" id="IPR029415">
    <property type="entry name" value="Lines_C"/>
</dbReference>
<evidence type="ECO:0000313" key="2">
    <source>
        <dbReference type="EMBL" id="KAH9301354.1"/>
    </source>
</evidence>
<comment type="caution">
    <text evidence="2">The sequence shown here is derived from an EMBL/GenBank/DDBJ whole genome shotgun (WGS) entry which is preliminary data.</text>
</comment>
<keyword evidence="3" id="KW-1185">Reference proteome</keyword>
<organism evidence="2 3">
    <name type="scientific">Taxus chinensis</name>
    <name type="common">Chinese yew</name>
    <name type="synonym">Taxus wallichiana var. chinensis</name>
    <dbReference type="NCBI Taxonomy" id="29808"/>
    <lineage>
        <taxon>Eukaryota</taxon>
        <taxon>Viridiplantae</taxon>
        <taxon>Streptophyta</taxon>
        <taxon>Embryophyta</taxon>
        <taxon>Tracheophyta</taxon>
        <taxon>Spermatophyta</taxon>
        <taxon>Pinopsida</taxon>
        <taxon>Pinidae</taxon>
        <taxon>Conifers II</taxon>
        <taxon>Cupressales</taxon>
        <taxon>Taxaceae</taxon>
        <taxon>Taxus</taxon>
    </lineage>
</organism>
<reference evidence="2 3" key="1">
    <citation type="journal article" date="2021" name="Nat. Plants">
        <title>The Taxus genome provides insights into paclitaxel biosynthesis.</title>
        <authorList>
            <person name="Xiong X."/>
            <person name="Gou J."/>
            <person name="Liao Q."/>
            <person name="Li Y."/>
            <person name="Zhou Q."/>
            <person name="Bi G."/>
            <person name="Li C."/>
            <person name="Du R."/>
            <person name="Wang X."/>
            <person name="Sun T."/>
            <person name="Guo L."/>
            <person name="Liang H."/>
            <person name="Lu P."/>
            <person name="Wu Y."/>
            <person name="Zhang Z."/>
            <person name="Ro D.K."/>
            <person name="Shang Y."/>
            <person name="Huang S."/>
            <person name="Yan J."/>
        </authorList>
    </citation>
    <scope>NUCLEOTIDE SEQUENCE [LARGE SCALE GENOMIC DNA]</scope>
    <source>
        <strain evidence="2">Ta-2019</strain>
    </source>
</reference>
<proteinExistence type="predicted"/>
<sequence length="131" mass="14858">ILRILCDSWPNCIEFPIDISDPGISGCKRGRYQLDLKVPLEQQQSSISEMSGFLNAASNTTQIIEPSKDSLKLEQTTCKRKRADLFPVSRITVDKSSIESAKRCLSSFYVHIESLHKKDLFPYNPSPLLKR</sequence>
<dbReference type="EMBL" id="JAHRHJ020000009">
    <property type="protein sequence ID" value="KAH9301354.1"/>
    <property type="molecule type" value="Genomic_DNA"/>
</dbReference>
<feature type="non-terminal residue" evidence="2">
    <location>
        <position position="1"/>
    </location>
</feature>
<accession>A0AA38CQN3</accession>
<name>A0AA38CQN3_TAXCH</name>
<dbReference type="AlphaFoldDB" id="A0AA38CQN3"/>
<dbReference type="Proteomes" id="UP000824469">
    <property type="component" value="Unassembled WGS sequence"/>
</dbReference>
<evidence type="ECO:0000313" key="3">
    <source>
        <dbReference type="Proteomes" id="UP000824469"/>
    </source>
</evidence>
<evidence type="ECO:0000259" key="1">
    <source>
        <dbReference type="Pfam" id="PF14695"/>
    </source>
</evidence>
<dbReference type="OMA" id="SALEMCM"/>